<keyword evidence="2" id="KW-1185">Reference proteome</keyword>
<sequence length="69" mass="7513">MPRASFGELALFCTGKQLPLEVLNSAAGHYIGTRDTEGPVSRESREYFRSFAAAERALARGGWSQLAIP</sequence>
<dbReference type="EMBL" id="JZWI01000003">
    <property type="protein sequence ID" value="KLN58407.1"/>
    <property type="molecule type" value="Genomic_DNA"/>
</dbReference>
<name>A0A0H2MCQ3_VARPD</name>
<dbReference type="PATRIC" id="fig|34073.19.peg.522"/>
<dbReference type="RefSeq" id="WP_047783163.1">
    <property type="nucleotide sequence ID" value="NZ_JZWI01000003.1"/>
</dbReference>
<accession>A0A0H2MCQ3</accession>
<proteinExistence type="predicted"/>
<evidence type="ECO:0000313" key="1">
    <source>
        <dbReference type="EMBL" id="KLN58407.1"/>
    </source>
</evidence>
<comment type="caution">
    <text evidence="1">The sequence shown here is derived from an EMBL/GenBank/DDBJ whole genome shotgun (WGS) entry which is preliminary data.</text>
</comment>
<dbReference type="Proteomes" id="UP000035170">
    <property type="component" value="Unassembled WGS sequence"/>
</dbReference>
<gene>
    <name evidence="1" type="ORF">VPARA_05220</name>
</gene>
<organism evidence="1 2">
    <name type="scientific">Variovorax paradoxus</name>
    <dbReference type="NCBI Taxonomy" id="34073"/>
    <lineage>
        <taxon>Bacteria</taxon>
        <taxon>Pseudomonadati</taxon>
        <taxon>Pseudomonadota</taxon>
        <taxon>Betaproteobacteria</taxon>
        <taxon>Burkholderiales</taxon>
        <taxon>Comamonadaceae</taxon>
        <taxon>Variovorax</taxon>
    </lineage>
</organism>
<dbReference type="AlphaFoldDB" id="A0A0H2MCQ3"/>
<protein>
    <submittedName>
        <fullName evidence="1">Uncharacterized protein</fullName>
    </submittedName>
</protein>
<reference evidence="1 2" key="1">
    <citation type="submission" date="2015-03" db="EMBL/GenBank/DDBJ databases">
        <title>Genome sequence of Variovorax paradoxus TBEA6.</title>
        <authorList>
            <person name="Poehlein A."/>
            <person name="Schuldes J."/>
            <person name="Wuebbeler J.H."/>
            <person name="Hiessl S."/>
            <person name="Steinbuechel A."/>
            <person name="Daniel R."/>
        </authorList>
    </citation>
    <scope>NUCLEOTIDE SEQUENCE [LARGE SCALE GENOMIC DNA]</scope>
    <source>
        <strain evidence="1 2">TBEA6</strain>
    </source>
</reference>
<evidence type="ECO:0000313" key="2">
    <source>
        <dbReference type="Proteomes" id="UP000035170"/>
    </source>
</evidence>